<evidence type="ECO:0000256" key="1">
    <source>
        <dbReference type="ARBA" id="ARBA00001913"/>
    </source>
</evidence>
<dbReference type="EMBL" id="JABBXD010000001">
    <property type="protein sequence ID" value="MBD3584569.1"/>
    <property type="molecule type" value="Genomic_DNA"/>
</dbReference>
<dbReference type="Gene3D" id="3.20.20.80">
    <property type="entry name" value="Glycosidases"/>
    <property type="match status" value="1"/>
</dbReference>
<sequence length="582" mass="65497">MFMLKRFSRHLLAASVTVALIGCAQSSNHSPEKSVSQISEVIRGTDNPFAKEAIYFVVTDRFVDGDPSNNHEDQGGEHPTWELRLDGPEGKFANVGYMGGDLQGVLNNGDYISDLGFTAVWLTPVLDNPDQAFTGDEPISYGGQFKDGGKTGYHGYWATNFYKADEHLVSENLSYADYTRAMRDDYGLKSVFDIVANHGSPSYTMPEDQPGYGELYDAEGKLVADHQNLHPTELDTDKPLQAFFHPYPDLAKLSNLNEHNPDVQDYLINSYLYWIEQGADAFRIDTIRHVSHDFWRTMSDRIREQHPDFFMFGESFVYDANFIAQHTLPKNGGVSVLDFPMQKAMNEVFGEASTEEASQQENNAPESKGYEKLRDVLFLTHGPYANPYELTTFYDNHDMPRMQASDEGFINAHNWLFTARGIPVVYQGSEIGFMRGTAEHAGNRNYLGQDAIDNAGNHDIYKSLKTIANVRKQTPALQRGLQVNLTFTENTAAFYRIVQDDNARQIALVLLNKGDESEQMTVSKWLQTGDWEEQLTGQRRTVSSNGKLTTTVAPNSAQVWVLNAPVTHSGLLETTRQQMQRQ</sequence>
<evidence type="ECO:0000256" key="2">
    <source>
        <dbReference type="ARBA" id="ARBA00022723"/>
    </source>
</evidence>
<feature type="signal peptide" evidence="4">
    <location>
        <begin position="1"/>
        <end position="29"/>
    </location>
</feature>
<dbReference type="CDD" id="cd11339">
    <property type="entry name" value="AmyAc_bac_CMD_like_2"/>
    <property type="match status" value="1"/>
</dbReference>
<dbReference type="InterPro" id="IPR006047">
    <property type="entry name" value="GH13_cat_dom"/>
</dbReference>
<comment type="cofactor">
    <cofactor evidence="1">
        <name>Ca(2+)</name>
        <dbReference type="ChEBI" id="CHEBI:29108"/>
    </cofactor>
</comment>
<proteinExistence type="predicted"/>
<dbReference type="PROSITE" id="PS51257">
    <property type="entry name" value="PROKAR_LIPOPROTEIN"/>
    <property type="match status" value="1"/>
</dbReference>
<dbReference type="Gene3D" id="2.60.40.1180">
    <property type="entry name" value="Golgi alpha-mannosidase II"/>
    <property type="match status" value="1"/>
</dbReference>
<dbReference type="Proteomes" id="UP000624419">
    <property type="component" value="Unassembled WGS sequence"/>
</dbReference>
<evidence type="ECO:0000259" key="5">
    <source>
        <dbReference type="SMART" id="SM00642"/>
    </source>
</evidence>
<feature type="domain" description="Glycosyl hydrolase family 13 catalytic" evidence="5">
    <location>
        <begin position="56"/>
        <end position="471"/>
    </location>
</feature>
<feature type="chain" id="PRO_5045049206" evidence="4">
    <location>
        <begin position="30"/>
        <end position="582"/>
    </location>
</feature>
<dbReference type="SUPFAM" id="SSF51445">
    <property type="entry name" value="(Trans)glycosidases"/>
    <property type="match status" value="1"/>
</dbReference>
<keyword evidence="3 4" id="KW-0732">Signal</keyword>
<keyword evidence="2" id="KW-0479">Metal-binding</keyword>
<dbReference type="PANTHER" id="PTHR10357">
    <property type="entry name" value="ALPHA-AMYLASE FAMILY MEMBER"/>
    <property type="match status" value="1"/>
</dbReference>
<name>A0ABR8LKH7_9ALTE</name>
<evidence type="ECO:0000313" key="7">
    <source>
        <dbReference type="Proteomes" id="UP000624419"/>
    </source>
</evidence>
<keyword evidence="7" id="KW-1185">Reference proteome</keyword>
<protein>
    <submittedName>
        <fullName evidence="6">Cyclomaltodextrin glucanotransferase</fullName>
    </submittedName>
</protein>
<dbReference type="Pfam" id="PF00128">
    <property type="entry name" value="Alpha-amylase"/>
    <property type="match status" value="1"/>
</dbReference>
<accession>A0ABR8LKH7</accession>
<dbReference type="InterPro" id="IPR017853">
    <property type="entry name" value="GH"/>
</dbReference>
<dbReference type="SMART" id="SM00642">
    <property type="entry name" value="Aamy"/>
    <property type="match status" value="1"/>
</dbReference>
<comment type="caution">
    <text evidence="6">The sequence shown here is derived from an EMBL/GenBank/DDBJ whole genome shotgun (WGS) entry which is preliminary data.</text>
</comment>
<dbReference type="PANTHER" id="PTHR10357:SF215">
    <property type="entry name" value="ALPHA-AMYLASE 1"/>
    <property type="match status" value="1"/>
</dbReference>
<organism evidence="6 7">
    <name type="scientific">Salinimonas profundi</name>
    <dbReference type="NCBI Taxonomy" id="2729140"/>
    <lineage>
        <taxon>Bacteria</taxon>
        <taxon>Pseudomonadati</taxon>
        <taxon>Pseudomonadota</taxon>
        <taxon>Gammaproteobacteria</taxon>
        <taxon>Alteromonadales</taxon>
        <taxon>Alteromonadaceae</taxon>
        <taxon>Alteromonas/Salinimonas group</taxon>
        <taxon>Salinimonas</taxon>
    </lineage>
</organism>
<evidence type="ECO:0000256" key="4">
    <source>
        <dbReference type="SAM" id="SignalP"/>
    </source>
</evidence>
<dbReference type="SUPFAM" id="SSF51011">
    <property type="entry name" value="Glycosyl hydrolase domain"/>
    <property type="match status" value="1"/>
</dbReference>
<gene>
    <name evidence="6" type="ORF">HHX48_02330</name>
</gene>
<dbReference type="InterPro" id="IPR013780">
    <property type="entry name" value="Glyco_hydro_b"/>
</dbReference>
<reference evidence="6 7" key="1">
    <citation type="submission" date="2020-04" db="EMBL/GenBank/DDBJ databases">
        <title>Salinimonas sp. HHU 13199.</title>
        <authorList>
            <person name="Cui X."/>
            <person name="Zhang D."/>
        </authorList>
    </citation>
    <scope>NUCLEOTIDE SEQUENCE [LARGE SCALE GENOMIC DNA]</scope>
    <source>
        <strain evidence="6 7">HHU 13199</strain>
    </source>
</reference>
<evidence type="ECO:0000256" key="3">
    <source>
        <dbReference type="ARBA" id="ARBA00022729"/>
    </source>
</evidence>
<evidence type="ECO:0000313" key="6">
    <source>
        <dbReference type="EMBL" id="MBD3584569.1"/>
    </source>
</evidence>